<evidence type="ECO:0000256" key="12">
    <source>
        <dbReference type="PIRSR" id="PIRSR037993-2"/>
    </source>
</evidence>
<comment type="similarity">
    <text evidence="1">Belongs to the protein kinase superfamily. CAMK Ser/Thr protein kinase family. PIM subfamily.</text>
</comment>
<evidence type="ECO:0000256" key="10">
    <source>
        <dbReference type="ARBA" id="ARBA00048679"/>
    </source>
</evidence>
<comment type="catalytic activity">
    <reaction evidence="9">
        <text>L-threonyl-[protein] + ATP = O-phospho-L-threonyl-[protein] + ADP + H(+)</text>
        <dbReference type="Rhea" id="RHEA:46608"/>
        <dbReference type="Rhea" id="RHEA-COMP:11060"/>
        <dbReference type="Rhea" id="RHEA-COMP:11605"/>
        <dbReference type="ChEBI" id="CHEBI:15378"/>
        <dbReference type="ChEBI" id="CHEBI:30013"/>
        <dbReference type="ChEBI" id="CHEBI:30616"/>
        <dbReference type="ChEBI" id="CHEBI:61977"/>
        <dbReference type="ChEBI" id="CHEBI:456216"/>
        <dbReference type="EC" id="2.7.11.1"/>
    </reaction>
</comment>
<dbReference type="PROSITE" id="PS50011">
    <property type="entry name" value="PROTEIN_KINASE_DOM"/>
    <property type="match status" value="1"/>
</dbReference>
<evidence type="ECO:0000256" key="2">
    <source>
        <dbReference type="ARBA" id="ARBA00012513"/>
    </source>
</evidence>
<dbReference type="Gene3D" id="3.30.200.20">
    <property type="entry name" value="Phosphorylase Kinase, domain 1"/>
    <property type="match status" value="1"/>
</dbReference>
<evidence type="ECO:0000256" key="11">
    <source>
        <dbReference type="PIRSR" id="PIRSR037993-1"/>
    </source>
</evidence>
<comment type="caution">
    <text evidence="14">The sequence shown here is derived from an EMBL/GenBank/DDBJ whole genome shotgun (WGS) entry which is preliminary data.</text>
</comment>
<sequence>NVTDFYDFKQLLVNGSFGMIYKASNRWMEVAVKSGPRPASDSYIVVPDHPEPLYREVAMMVRLCRSPVCPNVIRMYEWFDGGDSLSMVLEYPQPFMSLKEFIVIENGLSANIARLIMQQLVGAVQHCISRGVFHNDINLRNILVNVDLTPEIKLIDFSSARLVDEDGYDCRTYDGDFHFQPPEAFGDGKYFPVPTNVWFLGIILATMLTGHRPFRLVKDIFVRPISELDSIVRSCRDLITKCLERRPEDRPTLEEIMQHRWLIFRHSWMFRRVLPKCCNPELEPVETLVLVQFKASSLRISVDPDSDEDHSDNI</sequence>
<evidence type="ECO:0000256" key="8">
    <source>
        <dbReference type="ARBA" id="ARBA00022840"/>
    </source>
</evidence>
<keyword evidence="4" id="KW-0597">Phosphoprotein</keyword>
<dbReference type="GO" id="GO:0004674">
    <property type="term" value="F:protein serine/threonine kinase activity"/>
    <property type="evidence" value="ECO:0007669"/>
    <property type="project" value="UniProtKB-KW"/>
</dbReference>
<dbReference type="EMBL" id="SRMA01025044">
    <property type="protein sequence ID" value="TRY99755.1"/>
    <property type="molecule type" value="Genomic_DNA"/>
</dbReference>
<dbReference type="Proteomes" id="UP000316079">
    <property type="component" value="Unassembled WGS sequence"/>
</dbReference>
<dbReference type="OrthoDB" id="8596411at2759"/>
<keyword evidence="8 12" id="KW-0067">ATP-binding</keyword>
<dbReference type="InterPro" id="IPR011009">
    <property type="entry name" value="Kinase-like_dom_sf"/>
</dbReference>
<dbReference type="InterPro" id="IPR017348">
    <property type="entry name" value="PIM1/2/3"/>
</dbReference>
<dbReference type="PANTHER" id="PTHR22984">
    <property type="entry name" value="SERINE/THREONINE-PROTEIN KINASE PIM"/>
    <property type="match status" value="1"/>
</dbReference>
<dbReference type="GO" id="GO:0007346">
    <property type="term" value="P:regulation of mitotic cell cycle"/>
    <property type="evidence" value="ECO:0007669"/>
    <property type="project" value="TreeGrafter"/>
</dbReference>
<dbReference type="GO" id="GO:0005524">
    <property type="term" value="F:ATP binding"/>
    <property type="evidence" value="ECO:0007669"/>
    <property type="project" value="UniProtKB-KW"/>
</dbReference>
<dbReference type="InterPro" id="IPR051138">
    <property type="entry name" value="PIM_Ser/Thr_kinase"/>
</dbReference>
<dbReference type="AlphaFoldDB" id="A0A553RC58"/>
<evidence type="ECO:0000313" key="14">
    <source>
        <dbReference type="EMBL" id="TRY99755.1"/>
    </source>
</evidence>
<dbReference type="SUPFAM" id="SSF56112">
    <property type="entry name" value="Protein kinase-like (PK-like)"/>
    <property type="match status" value="1"/>
</dbReference>
<evidence type="ECO:0000259" key="13">
    <source>
        <dbReference type="PROSITE" id="PS50011"/>
    </source>
</evidence>
<evidence type="ECO:0000256" key="3">
    <source>
        <dbReference type="ARBA" id="ARBA00022527"/>
    </source>
</evidence>
<evidence type="ECO:0000256" key="9">
    <source>
        <dbReference type="ARBA" id="ARBA00047899"/>
    </source>
</evidence>
<feature type="active site" description="Proton acceptor" evidence="11">
    <location>
        <position position="136"/>
    </location>
</feature>
<dbReference type="STRING" id="623744.A0A553RC58"/>
<evidence type="ECO:0000256" key="7">
    <source>
        <dbReference type="ARBA" id="ARBA00022777"/>
    </source>
</evidence>
<dbReference type="GO" id="GO:0043066">
    <property type="term" value="P:negative regulation of apoptotic process"/>
    <property type="evidence" value="ECO:0007669"/>
    <property type="project" value="InterPro"/>
</dbReference>
<gene>
    <name evidence="14" type="ORF">DNTS_005219</name>
</gene>
<keyword evidence="3" id="KW-0723">Serine/threonine-protein kinase</keyword>
<evidence type="ECO:0000256" key="1">
    <source>
        <dbReference type="ARBA" id="ARBA00005505"/>
    </source>
</evidence>
<accession>A0A553RC58</accession>
<dbReference type="Pfam" id="PF00069">
    <property type="entry name" value="Pkinase"/>
    <property type="match status" value="1"/>
</dbReference>
<evidence type="ECO:0000313" key="15">
    <source>
        <dbReference type="Proteomes" id="UP000316079"/>
    </source>
</evidence>
<keyword evidence="5" id="KW-0808">Transferase</keyword>
<feature type="binding site" evidence="12">
    <location>
        <position position="33"/>
    </location>
    <ligand>
        <name>ATP</name>
        <dbReference type="ChEBI" id="CHEBI:30616"/>
    </ligand>
</feature>
<name>A0A553RC58_9TELE</name>
<dbReference type="InterPro" id="IPR000719">
    <property type="entry name" value="Prot_kinase_dom"/>
</dbReference>
<dbReference type="Gene3D" id="1.10.510.10">
    <property type="entry name" value="Transferase(Phosphotransferase) domain 1"/>
    <property type="match status" value="1"/>
</dbReference>
<keyword evidence="6" id="KW-0547">Nucleotide-binding</keyword>
<evidence type="ECO:0000256" key="4">
    <source>
        <dbReference type="ARBA" id="ARBA00022553"/>
    </source>
</evidence>
<comment type="catalytic activity">
    <reaction evidence="10">
        <text>L-seryl-[protein] + ATP = O-phospho-L-seryl-[protein] + ADP + H(+)</text>
        <dbReference type="Rhea" id="RHEA:17989"/>
        <dbReference type="Rhea" id="RHEA-COMP:9863"/>
        <dbReference type="Rhea" id="RHEA-COMP:11604"/>
        <dbReference type="ChEBI" id="CHEBI:15378"/>
        <dbReference type="ChEBI" id="CHEBI:29999"/>
        <dbReference type="ChEBI" id="CHEBI:30616"/>
        <dbReference type="ChEBI" id="CHEBI:83421"/>
        <dbReference type="ChEBI" id="CHEBI:456216"/>
        <dbReference type="EC" id="2.7.11.1"/>
    </reaction>
</comment>
<feature type="non-terminal residue" evidence="14">
    <location>
        <position position="1"/>
    </location>
</feature>
<dbReference type="PANTHER" id="PTHR22984:SF11">
    <property type="entry name" value="AURORA KINASE-RELATED"/>
    <property type="match status" value="1"/>
</dbReference>
<organism evidence="14 15">
    <name type="scientific">Danionella cerebrum</name>
    <dbReference type="NCBI Taxonomy" id="2873325"/>
    <lineage>
        <taxon>Eukaryota</taxon>
        <taxon>Metazoa</taxon>
        <taxon>Chordata</taxon>
        <taxon>Craniata</taxon>
        <taxon>Vertebrata</taxon>
        <taxon>Euteleostomi</taxon>
        <taxon>Actinopterygii</taxon>
        <taxon>Neopterygii</taxon>
        <taxon>Teleostei</taxon>
        <taxon>Ostariophysi</taxon>
        <taxon>Cypriniformes</taxon>
        <taxon>Danionidae</taxon>
        <taxon>Danioninae</taxon>
        <taxon>Danionella</taxon>
    </lineage>
</organism>
<keyword evidence="7" id="KW-0418">Kinase</keyword>
<feature type="domain" description="Protein kinase" evidence="13">
    <location>
        <begin position="6"/>
        <end position="262"/>
    </location>
</feature>
<proteinExistence type="inferred from homology"/>
<dbReference type="PIRSF" id="PIRSF037993">
    <property type="entry name" value="STPK_Pim-1"/>
    <property type="match status" value="1"/>
</dbReference>
<dbReference type="GO" id="GO:0005737">
    <property type="term" value="C:cytoplasm"/>
    <property type="evidence" value="ECO:0007669"/>
    <property type="project" value="TreeGrafter"/>
</dbReference>
<evidence type="ECO:0000256" key="6">
    <source>
        <dbReference type="ARBA" id="ARBA00022741"/>
    </source>
</evidence>
<dbReference type="EC" id="2.7.11.1" evidence="2"/>
<reference evidence="14 15" key="1">
    <citation type="journal article" date="2019" name="Sci. Data">
        <title>Hybrid genome assembly and annotation of Danionella translucida.</title>
        <authorList>
            <person name="Kadobianskyi M."/>
            <person name="Schulze L."/>
            <person name="Schuelke M."/>
            <person name="Judkewitz B."/>
        </authorList>
    </citation>
    <scope>NUCLEOTIDE SEQUENCE [LARGE SCALE GENOMIC DNA]</scope>
    <source>
        <strain evidence="14 15">Bolton</strain>
    </source>
</reference>
<evidence type="ECO:0000256" key="5">
    <source>
        <dbReference type="ARBA" id="ARBA00022679"/>
    </source>
</evidence>
<feature type="binding site" evidence="12">
    <location>
        <position position="90"/>
    </location>
    <ligand>
        <name>ATP</name>
        <dbReference type="ChEBI" id="CHEBI:30616"/>
    </ligand>
</feature>
<protein>
    <recommendedName>
        <fullName evidence="2">non-specific serine/threonine protein kinase</fullName>
        <ecNumber evidence="2">2.7.11.1</ecNumber>
    </recommendedName>
</protein>
<keyword evidence="15" id="KW-1185">Reference proteome</keyword>